<reference evidence="6" key="1">
    <citation type="submission" date="2020-10" db="EMBL/GenBank/DDBJ databases">
        <authorList>
            <person name="Han B."/>
            <person name="Lu T."/>
            <person name="Zhao Q."/>
            <person name="Huang X."/>
            <person name="Zhao Y."/>
        </authorList>
    </citation>
    <scope>NUCLEOTIDE SEQUENCE</scope>
</reference>
<feature type="compositionally biased region" description="Basic and acidic residues" evidence="5">
    <location>
        <begin position="382"/>
        <end position="396"/>
    </location>
</feature>
<protein>
    <recommendedName>
        <fullName evidence="8">Phospholipase A1</fullName>
    </recommendedName>
</protein>
<dbReference type="GO" id="GO:0004620">
    <property type="term" value="F:phospholipase activity"/>
    <property type="evidence" value="ECO:0007669"/>
    <property type="project" value="TreeGrafter"/>
</dbReference>
<dbReference type="PANTHER" id="PTHR31403">
    <property type="entry name" value="PHOSPHOLIPASE A1-IBETA2, CHLOROPLASTIC"/>
    <property type="match status" value="1"/>
</dbReference>
<evidence type="ECO:0000256" key="2">
    <source>
        <dbReference type="ARBA" id="ARBA00022801"/>
    </source>
</evidence>
<dbReference type="Proteomes" id="UP000604825">
    <property type="component" value="Unassembled WGS sequence"/>
</dbReference>
<feature type="region of interest" description="Disordered" evidence="5">
    <location>
        <begin position="57"/>
        <end position="84"/>
    </location>
</feature>
<dbReference type="GO" id="GO:0016042">
    <property type="term" value="P:lipid catabolic process"/>
    <property type="evidence" value="ECO:0007669"/>
    <property type="project" value="UniProtKB-KW"/>
</dbReference>
<proteinExistence type="inferred from homology"/>
<keyword evidence="3" id="KW-0442">Lipid degradation</keyword>
<evidence type="ECO:0008006" key="8">
    <source>
        <dbReference type="Google" id="ProtNLM"/>
    </source>
</evidence>
<keyword evidence="2" id="KW-0378">Hydrolase</keyword>
<keyword evidence="4" id="KW-0443">Lipid metabolism</keyword>
<evidence type="ECO:0000256" key="3">
    <source>
        <dbReference type="ARBA" id="ARBA00022963"/>
    </source>
</evidence>
<comment type="similarity">
    <text evidence="1">Belongs to the AB hydrolase superfamily. Lipase family.</text>
</comment>
<evidence type="ECO:0000256" key="1">
    <source>
        <dbReference type="ARBA" id="ARBA00010701"/>
    </source>
</evidence>
<evidence type="ECO:0000313" key="7">
    <source>
        <dbReference type="Proteomes" id="UP000604825"/>
    </source>
</evidence>
<keyword evidence="7" id="KW-1185">Reference proteome</keyword>
<dbReference type="EMBL" id="CAJGYO010000005">
    <property type="protein sequence ID" value="CAD6233107.1"/>
    <property type="molecule type" value="Genomic_DNA"/>
</dbReference>
<evidence type="ECO:0000256" key="4">
    <source>
        <dbReference type="ARBA" id="ARBA00023098"/>
    </source>
</evidence>
<organism evidence="6 7">
    <name type="scientific">Miscanthus lutarioriparius</name>
    <dbReference type="NCBI Taxonomy" id="422564"/>
    <lineage>
        <taxon>Eukaryota</taxon>
        <taxon>Viridiplantae</taxon>
        <taxon>Streptophyta</taxon>
        <taxon>Embryophyta</taxon>
        <taxon>Tracheophyta</taxon>
        <taxon>Spermatophyta</taxon>
        <taxon>Magnoliopsida</taxon>
        <taxon>Liliopsida</taxon>
        <taxon>Poales</taxon>
        <taxon>Poaceae</taxon>
        <taxon>PACMAD clade</taxon>
        <taxon>Panicoideae</taxon>
        <taxon>Andropogonodae</taxon>
        <taxon>Andropogoneae</taxon>
        <taxon>Saccharinae</taxon>
        <taxon>Miscanthus</taxon>
    </lineage>
</organism>
<dbReference type="OrthoDB" id="438440at2759"/>
<feature type="compositionally biased region" description="Gly residues" evidence="5">
    <location>
        <begin position="266"/>
        <end position="277"/>
    </location>
</feature>
<dbReference type="PANTHER" id="PTHR31403:SF50">
    <property type="entry name" value="PHOSPHOLIPASE A1-IGAMMA1 CHLOROPLASTIC"/>
    <property type="match status" value="1"/>
</dbReference>
<feature type="region of interest" description="Disordered" evidence="5">
    <location>
        <begin position="266"/>
        <end position="297"/>
    </location>
</feature>
<dbReference type="AlphaFoldDB" id="A0A811NZL4"/>
<name>A0A811NZL4_9POAL</name>
<comment type="caution">
    <text evidence="6">The sequence shown here is derived from an EMBL/GenBank/DDBJ whole genome shotgun (WGS) entry which is preliminary data.</text>
</comment>
<dbReference type="Gene3D" id="3.40.50.1820">
    <property type="entry name" value="alpha/beta hydrolase"/>
    <property type="match status" value="2"/>
</dbReference>
<sequence length="403" mass="43925">MAATISSCLSLLSTVTVHHWGFPNAALMKDTLQRRRRRSCHYVVVVASALTTDRAAPVIGDTGRGSDQAEKPSGHSLTTENWPHGGGRSMVATAGMLIRYGEFAQATYDSFDYDRFSPYCGSCKYPARNFFHDVGLVGVGYEVSRYLFATCNGLKLPNFANRKHTASDAKLWSESGTFIGYVAVSTDEETARLGRRDIAVAWRGTITRLEWVADLTSDQIPLRETGVPCPDPDVNVERGSRRAGAARGERARQGAQGVRRVLHRGGVPGARAAGGGRAGRRRRVHAPGRGAGAGPQGVAVPQGDPGHLVLPAYHNLEAHLHLLDGFRGSGEGFELRGRDPALVNKSADFLRDEHMVRPCGNQAENKGMVRTEDGRWVLPPRQRELDEHPEDTDHHLQRLGLTA</sequence>
<evidence type="ECO:0000313" key="6">
    <source>
        <dbReference type="EMBL" id="CAD6233107.1"/>
    </source>
</evidence>
<feature type="region of interest" description="Disordered" evidence="5">
    <location>
        <begin position="382"/>
        <end position="403"/>
    </location>
</feature>
<accession>A0A811NZL4</accession>
<dbReference type="InterPro" id="IPR029058">
    <property type="entry name" value="AB_hydrolase_fold"/>
</dbReference>
<evidence type="ECO:0000256" key="5">
    <source>
        <dbReference type="SAM" id="MobiDB-lite"/>
    </source>
</evidence>
<gene>
    <name evidence="6" type="ORF">NCGR_LOCUS22589</name>
</gene>